<evidence type="ECO:0000313" key="2">
    <source>
        <dbReference type="EMBL" id="MBO0345290.1"/>
    </source>
</evidence>
<dbReference type="Gene3D" id="2.120.10.30">
    <property type="entry name" value="TolB, C-terminal domain"/>
    <property type="match status" value="1"/>
</dbReference>
<dbReference type="EMBL" id="JAFLNF010000003">
    <property type="protein sequence ID" value="MBO0345290.1"/>
    <property type="molecule type" value="Genomic_DNA"/>
</dbReference>
<protein>
    <submittedName>
        <fullName evidence="2">TolB family protein</fullName>
    </submittedName>
</protein>
<name>A0A939J501_9HYPH</name>
<gene>
    <name evidence="2" type="ORF">J0X15_08660</name>
</gene>
<dbReference type="InterPro" id="IPR011659">
    <property type="entry name" value="WD40"/>
</dbReference>
<proteinExistence type="inferred from homology"/>
<dbReference type="PANTHER" id="PTHR36842">
    <property type="entry name" value="PROTEIN TOLB HOMOLOG"/>
    <property type="match status" value="1"/>
</dbReference>
<reference evidence="2" key="1">
    <citation type="submission" date="2021-03" db="EMBL/GenBank/DDBJ databases">
        <title>Roseibium sp. CAU 1637 isolated from Incheon.</title>
        <authorList>
            <person name="Kim W."/>
        </authorList>
    </citation>
    <scope>NUCLEOTIDE SEQUENCE</scope>
    <source>
        <strain evidence="2">CAU 1637</strain>
    </source>
</reference>
<dbReference type="AlphaFoldDB" id="A0A939J501"/>
<comment type="similarity">
    <text evidence="1">Belongs to the TolB family.</text>
</comment>
<organism evidence="2 3">
    <name type="scientific">Roseibium limicola</name>
    <dbReference type="NCBI Taxonomy" id="2816037"/>
    <lineage>
        <taxon>Bacteria</taxon>
        <taxon>Pseudomonadati</taxon>
        <taxon>Pseudomonadota</taxon>
        <taxon>Alphaproteobacteria</taxon>
        <taxon>Hyphomicrobiales</taxon>
        <taxon>Stappiaceae</taxon>
        <taxon>Roseibium</taxon>
    </lineage>
</organism>
<dbReference type="Pfam" id="PF07676">
    <property type="entry name" value="PD40"/>
    <property type="match status" value="3"/>
</dbReference>
<accession>A0A939J501</accession>
<dbReference type="RefSeq" id="WP_206939738.1">
    <property type="nucleotide sequence ID" value="NZ_JAFLNF010000003.1"/>
</dbReference>
<dbReference type="SUPFAM" id="SSF82171">
    <property type="entry name" value="DPP6 N-terminal domain-like"/>
    <property type="match status" value="1"/>
</dbReference>
<evidence type="ECO:0000256" key="1">
    <source>
        <dbReference type="ARBA" id="ARBA00009820"/>
    </source>
</evidence>
<dbReference type="Proteomes" id="UP000664779">
    <property type="component" value="Unassembled WGS sequence"/>
</dbReference>
<dbReference type="InterPro" id="IPR011042">
    <property type="entry name" value="6-blade_b-propeller_TolB-like"/>
</dbReference>
<evidence type="ECO:0000313" key="3">
    <source>
        <dbReference type="Proteomes" id="UP000664779"/>
    </source>
</evidence>
<comment type="caution">
    <text evidence="2">The sequence shown here is derived from an EMBL/GenBank/DDBJ whole genome shotgun (WGS) entry which is preliminary data.</text>
</comment>
<sequence length="282" mass="31062">MRSSVEIYDMETRKARVVLQTDVLVEAPNWLPDGSALIVNGDGGLFRIDLERDEEAEGFPRLDPINTEFATSCNNDHGVSPCGREIVISDQSETGQSQIYRVPIEGGTPVPVTNLAPSYWHGWSPDGATLAYCGARAGVYDIYTISRDGGEETRLTDGLGHADGPDYSPCGTWIYFNSSRGDSMQIWRMRTDGSDLTQLTFDERVNWFPHPAPVGGKLVYLAYEAGVTGHPRDKTVELRLMDEEGQNMETLLSLFGGQGTINVPSWAPDGSAFAFVRYEPED</sequence>
<dbReference type="PANTHER" id="PTHR36842:SF1">
    <property type="entry name" value="PROTEIN TOLB"/>
    <property type="match status" value="1"/>
</dbReference>
<keyword evidence="3" id="KW-1185">Reference proteome</keyword>